<keyword evidence="3" id="KW-0804">Transcription</keyword>
<evidence type="ECO:0000256" key="1">
    <source>
        <dbReference type="ARBA" id="ARBA00023015"/>
    </source>
</evidence>
<evidence type="ECO:0000256" key="3">
    <source>
        <dbReference type="ARBA" id="ARBA00023163"/>
    </source>
</evidence>
<dbReference type="SUPFAM" id="SSF46785">
    <property type="entry name" value="Winged helix' DNA-binding domain"/>
    <property type="match status" value="1"/>
</dbReference>
<evidence type="ECO:0000313" key="6">
    <source>
        <dbReference type="Proteomes" id="UP000467322"/>
    </source>
</evidence>
<dbReference type="InterPro" id="IPR000835">
    <property type="entry name" value="HTH_MarR-typ"/>
</dbReference>
<evidence type="ECO:0000313" key="5">
    <source>
        <dbReference type="EMBL" id="MZR11567.1"/>
    </source>
</evidence>
<dbReference type="InterPro" id="IPR036390">
    <property type="entry name" value="WH_DNA-bd_sf"/>
</dbReference>
<keyword evidence="6" id="KW-1185">Reference proteome</keyword>
<keyword evidence="2" id="KW-0238">DNA-binding</keyword>
<dbReference type="GO" id="GO:0003700">
    <property type="term" value="F:DNA-binding transcription factor activity"/>
    <property type="evidence" value="ECO:0007669"/>
    <property type="project" value="InterPro"/>
</dbReference>
<dbReference type="InterPro" id="IPR036388">
    <property type="entry name" value="WH-like_DNA-bd_sf"/>
</dbReference>
<dbReference type="GO" id="GO:0003677">
    <property type="term" value="F:DNA binding"/>
    <property type="evidence" value="ECO:0007669"/>
    <property type="project" value="UniProtKB-KW"/>
</dbReference>
<feature type="domain" description="HTH marR-type" evidence="4">
    <location>
        <begin position="1"/>
        <end position="127"/>
    </location>
</feature>
<dbReference type="Pfam" id="PF01047">
    <property type="entry name" value="MarR"/>
    <property type="match status" value="1"/>
</dbReference>
<dbReference type="PANTHER" id="PTHR42756:SF1">
    <property type="entry name" value="TRANSCRIPTIONAL REPRESSOR OF EMRAB OPERON"/>
    <property type="match status" value="1"/>
</dbReference>
<comment type="caution">
    <text evidence="5">The sequence shown here is derived from an EMBL/GenBank/DDBJ whole genome shotgun (WGS) entry which is preliminary data.</text>
</comment>
<dbReference type="PANTHER" id="PTHR42756">
    <property type="entry name" value="TRANSCRIPTIONAL REGULATOR, MARR"/>
    <property type="match status" value="1"/>
</dbReference>
<reference evidence="5 6" key="1">
    <citation type="submission" date="2019-12" db="EMBL/GenBank/DDBJ databases">
        <title>Maritimibacter sp. nov. sp. isolated from sea sand.</title>
        <authorList>
            <person name="Kim J."/>
            <person name="Jeong S.E."/>
            <person name="Jung H.S."/>
            <person name="Jeon C.O."/>
        </authorList>
    </citation>
    <scope>NUCLEOTIDE SEQUENCE [LARGE SCALE GENOMIC DNA]</scope>
    <source>
        <strain evidence="5 6">DP07</strain>
    </source>
</reference>
<organism evidence="5 6">
    <name type="scientific">Maritimibacter harenae</name>
    <dbReference type="NCBI Taxonomy" id="2606218"/>
    <lineage>
        <taxon>Bacteria</taxon>
        <taxon>Pseudomonadati</taxon>
        <taxon>Pseudomonadota</taxon>
        <taxon>Alphaproteobacteria</taxon>
        <taxon>Rhodobacterales</taxon>
        <taxon>Roseobacteraceae</taxon>
        <taxon>Maritimibacter</taxon>
    </lineage>
</organism>
<gene>
    <name evidence="5" type="ORF">GQE99_00780</name>
</gene>
<evidence type="ECO:0000256" key="2">
    <source>
        <dbReference type="ARBA" id="ARBA00023125"/>
    </source>
</evidence>
<proteinExistence type="predicted"/>
<dbReference type="EMBL" id="WTUX01000002">
    <property type="protein sequence ID" value="MZR11567.1"/>
    <property type="molecule type" value="Genomic_DNA"/>
</dbReference>
<dbReference type="PROSITE" id="PS01117">
    <property type="entry name" value="HTH_MARR_1"/>
    <property type="match status" value="1"/>
</dbReference>
<dbReference type="Gene3D" id="1.10.10.10">
    <property type="entry name" value="Winged helix-like DNA-binding domain superfamily/Winged helix DNA-binding domain"/>
    <property type="match status" value="1"/>
</dbReference>
<protein>
    <submittedName>
        <fullName evidence="5">MarR family transcriptional regulator</fullName>
    </submittedName>
</protein>
<sequence>MIRNLNAMLRSFGASIRGPLELESGSIGILCMIWVNPGISQNDLAENLAMKKSAIAKLVKSLEAQDLIERQRVSGDRRMNAITLTSEGHKMVAAIRELSVPLNADVMRGIPSEEQEVFFRVLEKLHASLAARVSMHPVSGGD</sequence>
<accession>A0A845M1G7</accession>
<dbReference type="SMART" id="SM00347">
    <property type="entry name" value="HTH_MARR"/>
    <property type="match status" value="1"/>
</dbReference>
<evidence type="ECO:0000259" key="4">
    <source>
        <dbReference type="PROSITE" id="PS50995"/>
    </source>
</evidence>
<dbReference type="RefSeq" id="WP_161349681.1">
    <property type="nucleotide sequence ID" value="NZ_WTUX01000002.1"/>
</dbReference>
<dbReference type="AlphaFoldDB" id="A0A845M1G7"/>
<dbReference type="InterPro" id="IPR023187">
    <property type="entry name" value="Tscrpt_reg_MarR-type_CS"/>
</dbReference>
<dbReference type="PRINTS" id="PR00598">
    <property type="entry name" value="HTHMARR"/>
</dbReference>
<name>A0A845M1G7_9RHOB</name>
<dbReference type="PROSITE" id="PS50995">
    <property type="entry name" value="HTH_MARR_2"/>
    <property type="match status" value="1"/>
</dbReference>
<keyword evidence="1" id="KW-0805">Transcription regulation</keyword>
<dbReference type="Proteomes" id="UP000467322">
    <property type="component" value="Unassembled WGS sequence"/>
</dbReference>